<name>B8HS52_CYAP4</name>
<reference evidence="1" key="1">
    <citation type="submission" date="2009-01" db="EMBL/GenBank/DDBJ databases">
        <title>Complete sequence of chromosome Cyanothece sp. PCC 7425.</title>
        <authorList>
            <consortium name="US DOE Joint Genome Institute"/>
            <person name="Lucas S."/>
            <person name="Copeland A."/>
            <person name="Lapidus A."/>
            <person name="Glavina del Rio T."/>
            <person name="Dalin E."/>
            <person name="Tice H."/>
            <person name="Bruce D."/>
            <person name="Goodwin L."/>
            <person name="Pitluck S."/>
            <person name="Sims D."/>
            <person name="Meineke L."/>
            <person name="Brettin T."/>
            <person name="Detter J.C."/>
            <person name="Han C."/>
            <person name="Larimer F."/>
            <person name="Land M."/>
            <person name="Hauser L."/>
            <person name="Kyrpides N."/>
            <person name="Ovchinnikova G."/>
            <person name="Liberton M."/>
            <person name="Stoeckel J."/>
            <person name="Banerjee A."/>
            <person name="Singh A."/>
            <person name="Page L."/>
            <person name="Sato H."/>
            <person name="Zhao L."/>
            <person name="Sherman L."/>
            <person name="Pakrasi H."/>
            <person name="Richardson P."/>
        </authorList>
    </citation>
    <scope>NUCLEOTIDE SEQUENCE</scope>
    <source>
        <strain evidence="1">PCC 7425</strain>
    </source>
</reference>
<dbReference type="HOGENOM" id="CLU_3355725_0_0_3"/>
<protein>
    <submittedName>
        <fullName evidence="1">Uncharacterized protein</fullName>
    </submittedName>
</protein>
<proteinExistence type="predicted"/>
<organism evidence="1">
    <name type="scientific">Cyanothece sp. (strain PCC 7425 / ATCC 29141)</name>
    <dbReference type="NCBI Taxonomy" id="395961"/>
    <lineage>
        <taxon>Bacteria</taxon>
        <taxon>Bacillati</taxon>
        <taxon>Cyanobacteriota</taxon>
        <taxon>Cyanophyceae</taxon>
        <taxon>Gomontiellales</taxon>
        <taxon>Cyanothecaceae</taxon>
        <taxon>Cyanothece</taxon>
    </lineage>
</organism>
<gene>
    <name evidence="1" type="ordered locus">Cyan7425_0317</name>
</gene>
<sequence>MGQNAGNHLAQKWEMNWERPLTAGRQGLDIIPISEG</sequence>
<dbReference type="EMBL" id="CP001344">
    <property type="protein sequence ID" value="ACL42711.1"/>
    <property type="molecule type" value="Genomic_DNA"/>
</dbReference>
<evidence type="ECO:0000313" key="1">
    <source>
        <dbReference type="EMBL" id="ACL42711.1"/>
    </source>
</evidence>
<dbReference type="KEGG" id="cyn:Cyan7425_0317"/>
<dbReference type="AlphaFoldDB" id="B8HS52"/>
<accession>B8HS52</accession>